<evidence type="ECO:0000259" key="1">
    <source>
        <dbReference type="Pfam" id="PF13566"/>
    </source>
</evidence>
<dbReference type="NCBIfam" id="TIGR03915">
    <property type="entry name" value="SAM_7_link_chp"/>
    <property type="match status" value="1"/>
</dbReference>
<dbReference type="EMBL" id="JAVRHO010000002">
    <property type="protein sequence ID" value="MDT0645375.1"/>
    <property type="molecule type" value="Genomic_DNA"/>
</dbReference>
<keyword evidence="3" id="KW-1185">Reference proteome</keyword>
<evidence type="ECO:0000313" key="2">
    <source>
        <dbReference type="EMBL" id="MDT0645375.1"/>
    </source>
</evidence>
<proteinExistence type="predicted"/>
<gene>
    <name evidence="2" type="ORF">RM545_01630</name>
</gene>
<dbReference type="Pfam" id="PF13566">
    <property type="entry name" value="DUF4130"/>
    <property type="match status" value="1"/>
</dbReference>
<sequence>MKTILSYDGTFTGFLTCVFTTYEEKLEVVDIQQEQRATELLFSQLQNIITDEAKAARVALAIKERCSAAGRRNLYRAFLSEEPGIELTMLKYLQYVFKSKHQIDSDYSNPQVLKIAQTAKKVGREKHRMEAFIRFKLTKDQIYFACIEPDFNVLPLIQEHFKKRYADQAWIIYDIARKYGLYYDLQEVNQIALQFNQDIYINTSNGKALDPKEIEFQQLWQQYFTSTNIASRKNTKLHLQHVPRRYWKYLSEKSLLHN</sequence>
<evidence type="ECO:0000313" key="3">
    <source>
        <dbReference type="Proteomes" id="UP001245285"/>
    </source>
</evidence>
<comment type="caution">
    <text evidence="2">The sequence shown here is derived from an EMBL/GenBank/DDBJ whole genome shotgun (WGS) entry which is preliminary data.</text>
</comment>
<reference evidence="2 3" key="1">
    <citation type="submission" date="2023-09" db="EMBL/GenBank/DDBJ databases">
        <authorList>
            <person name="Rey-Velasco X."/>
        </authorList>
    </citation>
    <scope>NUCLEOTIDE SEQUENCE [LARGE SCALE GENOMIC DNA]</scope>
    <source>
        <strain evidence="2 3">F260</strain>
    </source>
</reference>
<name>A0ABU3CGB5_9FLAO</name>
<dbReference type="InterPro" id="IPR025404">
    <property type="entry name" value="DUF4130"/>
</dbReference>
<organism evidence="2 3">
    <name type="scientific">Autumnicola lenta</name>
    <dbReference type="NCBI Taxonomy" id="3075593"/>
    <lineage>
        <taxon>Bacteria</taxon>
        <taxon>Pseudomonadati</taxon>
        <taxon>Bacteroidota</taxon>
        <taxon>Flavobacteriia</taxon>
        <taxon>Flavobacteriales</taxon>
        <taxon>Flavobacteriaceae</taxon>
        <taxon>Autumnicola</taxon>
    </lineage>
</organism>
<dbReference type="InterPro" id="IPR023875">
    <property type="entry name" value="DNA_repair_put"/>
</dbReference>
<feature type="domain" description="DUF4130" evidence="1">
    <location>
        <begin position="85"/>
        <end position="252"/>
    </location>
</feature>
<accession>A0ABU3CGB5</accession>
<protein>
    <submittedName>
        <fullName evidence="2">TIGR03915 family putative DNA repair protein</fullName>
    </submittedName>
</protein>
<dbReference type="Proteomes" id="UP001245285">
    <property type="component" value="Unassembled WGS sequence"/>
</dbReference>
<dbReference type="RefSeq" id="WP_311493523.1">
    <property type="nucleotide sequence ID" value="NZ_JAVRHO010000002.1"/>
</dbReference>